<keyword evidence="5" id="KW-0119">Carbohydrate metabolism</keyword>
<comment type="caution">
    <text evidence="6">The sequence shown here is derived from an EMBL/GenBank/DDBJ whole genome shotgun (WGS) entry which is preliminary data.</text>
</comment>
<gene>
    <name evidence="6" type="ORF">JCM19231_1421</name>
</gene>
<dbReference type="InterPro" id="IPR011330">
    <property type="entry name" value="Glyco_hydro/deAcase_b/a-brl"/>
</dbReference>
<evidence type="ECO:0000313" key="6">
    <source>
        <dbReference type="EMBL" id="GAM59539.1"/>
    </source>
</evidence>
<reference evidence="6 7" key="1">
    <citation type="submission" date="2015-01" db="EMBL/GenBank/DDBJ databases">
        <title>Vibrio sp. C1 JCM 19231 whole genome shotgun sequence.</title>
        <authorList>
            <person name="Sawabe T."/>
            <person name="Meirelles P."/>
            <person name="Feng G."/>
            <person name="Sayaka M."/>
            <person name="Hattori M."/>
            <person name="Ohkuma M."/>
        </authorList>
    </citation>
    <scope>NUCLEOTIDE SEQUENCE [LARGE SCALE GENOMIC DNA]</scope>
    <source>
        <strain evidence="7">JCM 19231</strain>
    </source>
</reference>
<evidence type="ECO:0000313" key="7">
    <source>
        <dbReference type="Proteomes" id="UP000031671"/>
    </source>
</evidence>
<evidence type="ECO:0000256" key="2">
    <source>
        <dbReference type="ARBA" id="ARBA00022723"/>
    </source>
</evidence>
<dbReference type="GO" id="GO:0019213">
    <property type="term" value="F:deacetylase activity"/>
    <property type="evidence" value="ECO:0007669"/>
    <property type="project" value="TreeGrafter"/>
</dbReference>
<evidence type="ECO:0000256" key="3">
    <source>
        <dbReference type="ARBA" id="ARBA00022801"/>
    </source>
</evidence>
<proteinExistence type="predicted"/>
<keyword evidence="7" id="KW-1185">Reference proteome</keyword>
<dbReference type="AlphaFoldDB" id="A0A0B8P9E3"/>
<dbReference type="GO" id="GO:0016811">
    <property type="term" value="F:hydrolase activity, acting on carbon-nitrogen (but not peptide) bonds, in linear amides"/>
    <property type="evidence" value="ECO:0007669"/>
    <property type="project" value="InterPro"/>
</dbReference>
<keyword evidence="4" id="KW-0460">Magnesium</keyword>
<keyword evidence="2" id="KW-0479">Metal-binding</keyword>
<name>A0A0B8P9E3_9VIBR</name>
<dbReference type="EMBL" id="BBRZ01000167">
    <property type="protein sequence ID" value="GAM59539.1"/>
    <property type="molecule type" value="Genomic_DNA"/>
</dbReference>
<dbReference type="Gene3D" id="3.20.20.370">
    <property type="entry name" value="Glycoside hydrolase/deacetylase"/>
    <property type="match status" value="1"/>
</dbReference>
<dbReference type="Proteomes" id="UP000031671">
    <property type="component" value="Unassembled WGS sequence"/>
</dbReference>
<dbReference type="RefSeq" id="WP_261836426.1">
    <property type="nucleotide sequence ID" value="NZ_AP024882.1"/>
</dbReference>
<reference evidence="6 7" key="2">
    <citation type="submission" date="2015-01" db="EMBL/GenBank/DDBJ databases">
        <authorList>
            <consortium name="NBRP consortium"/>
            <person name="Sawabe T."/>
            <person name="Meirelles P."/>
            <person name="Feng G."/>
            <person name="Sayaka M."/>
            <person name="Hattori M."/>
            <person name="Ohkuma M."/>
        </authorList>
    </citation>
    <scope>NUCLEOTIDE SEQUENCE [LARGE SCALE GENOMIC DNA]</scope>
    <source>
        <strain evidence="7">JCM 19231</strain>
    </source>
</reference>
<evidence type="ECO:0000256" key="1">
    <source>
        <dbReference type="ARBA" id="ARBA00001946"/>
    </source>
</evidence>
<organism evidence="6 7">
    <name type="scientific">Vibrio ishigakensis</name>
    <dbReference type="NCBI Taxonomy" id="1481914"/>
    <lineage>
        <taxon>Bacteria</taxon>
        <taxon>Pseudomonadati</taxon>
        <taxon>Pseudomonadota</taxon>
        <taxon>Gammaproteobacteria</taxon>
        <taxon>Vibrionales</taxon>
        <taxon>Vibrionaceae</taxon>
        <taxon>Vibrio</taxon>
    </lineage>
</organism>
<comment type="cofactor">
    <cofactor evidence="1">
        <name>Mg(2+)</name>
        <dbReference type="ChEBI" id="CHEBI:18420"/>
    </cofactor>
</comment>
<accession>A0A0B8P9E3</accession>
<dbReference type="GO" id="GO:0016740">
    <property type="term" value="F:transferase activity"/>
    <property type="evidence" value="ECO:0007669"/>
    <property type="project" value="UniProtKB-KW"/>
</dbReference>
<dbReference type="GO" id="GO:0000272">
    <property type="term" value="P:polysaccharide catabolic process"/>
    <property type="evidence" value="ECO:0007669"/>
    <property type="project" value="InterPro"/>
</dbReference>
<dbReference type="CDD" id="cd10803">
    <property type="entry name" value="YdjC_EF3048_like"/>
    <property type="match status" value="1"/>
</dbReference>
<keyword evidence="6" id="KW-0808">Transferase</keyword>
<dbReference type="SUPFAM" id="SSF88713">
    <property type="entry name" value="Glycoside hydrolase/deacetylase"/>
    <property type="match status" value="1"/>
</dbReference>
<dbReference type="PANTHER" id="PTHR31609:SF1">
    <property type="entry name" value="CARBOHYDRATE DEACETYLASE"/>
    <property type="match status" value="1"/>
</dbReference>
<dbReference type="InterPro" id="IPR022948">
    <property type="entry name" value="COD_ChbG_bac"/>
</dbReference>
<evidence type="ECO:0000256" key="5">
    <source>
        <dbReference type="ARBA" id="ARBA00023277"/>
    </source>
</evidence>
<protein>
    <submittedName>
        <fullName evidence="6">Cellobiose phosphotransferase system ydjC-like protein</fullName>
    </submittedName>
</protein>
<dbReference type="PANTHER" id="PTHR31609">
    <property type="entry name" value="YDJC DEACETYLASE FAMILY MEMBER"/>
    <property type="match status" value="1"/>
</dbReference>
<dbReference type="InterPro" id="IPR006879">
    <property type="entry name" value="YdjC-like"/>
</dbReference>
<keyword evidence="3" id="KW-0378">Hydrolase</keyword>
<dbReference type="Pfam" id="PF04794">
    <property type="entry name" value="YdjC"/>
    <property type="match status" value="1"/>
</dbReference>
<evidence type="ECO:0000256" key="4">
    <source>
        <dbReference type="ARBA" id="ARBA00022842"/>
    </source>
</evidence>
<dbReference type="GO" id="GO:0046872">
    <property type="term" value="F:metal ion binding"/>
    <property type="evidence" value="ECO:0007669"/>
    <property type="project" value="UniProtKB-KW"/>
</dbReference>
<sequence>MKLIINADDFGLTPKVNEAIVRCMRFGLVRSTTIMMNQPGVEDAIDRYHRGQVPQIGLHLTLTAGKPLTNSNEIPDLVDKERNFLTRSALSKKRAIDKAQIIRELTAQYQAAINSGLKLNHLDSHHFATIYPNLKEAFIEFANQVGLPCRRVDVIEEGQQNLAVNTPDEFDISFYDEGATLDVFKSRLLEHKAKHPNGVVEFMCHPGLNDDAILERLSGYNSKRKDETDILTSNELKQWLIEQEIEVIGFDSLI</sequence>